<evidence type="ECO:0000313" key="12">
    <source>
        <dbReference type="Proteomes" id="UP001652700"/>
    </source>
</evidence>
<feature type="transmembrane region" description="Helical" evidence="8">
    <location>
        <begin position="232"/>
        <end position="255"/>
    </location>
</feature>
<proteinExistence type="predicted"/>
<comment type="subcellular location">
    <subcellularLocation>
        <location evidence="1">Membrane</location>
        <topology evidence="1">Multi-pass membrane protein</topology>
    </subcellularLocation>
</comment>
<evidence type="ECO:0000256" key="7">
    <source>
        <dbReference type="ARBA" id="ARBA00023136"/>
    </source>
</evidence>
<dbReference type="PROSITE" id="PS50893">
    <property type="entry name" value="ABC_TRANSPORTER_2"/>
    <property type="match status" value="2"/>
</dbReference>
<evidence type="ECO:0000256" key="3">
    <source>
        <dbReference type="ARBA" id="ARBA00022692"/>
    </source>
</evidence>
<dbReference type="RefSeq" id="XP_028155747.2">
    <property type="nucleotide sequence ID" value="XM_028299946.2"/>
</dbReference>
<dbReference type="InterPro" id="IPR011527">
    <property type="entry name" value="ABC1_TM_dom"/>
</dbReference>
<dbReference type="InterPro" id="IPR003439">
    <property type="entry name" value="ABC_transporter-like_ATP-bd"/>
</dbReference>
<feature type="transmembrane region" description="Helical" evidence="8">
    <location>
        <begin position="201"/>
        <end position="226"/>
    </location>
</feature>
<evidence type="ECO:0000256" key="1">
    <source>
        <dbReference type="ARBA" id="ARBA00004141"/>
    </source>
</evidence>
<keyword evidence="4" id="KW-0547">Nucleotide-binding</keyword>
<keyword evidence="3 8" id="KW-0812">Transmembrane</keyword>
<evidence type="ECO:0000256" key="5">
    <source>
        <dbReference type="ARBA" id="ARBA00022840"/>
    </source>
</evidence>
<evidence type="ECO:0000259" key="9">
    <source>
        <dbReference type="PROSITE" id="PS50893"/>
    </source>
</evidence>
<feature type="domain" description="ABC transporter" evidence="9">
    <location>
        <begin position="1026"/>
        <end position="1255"/>
    </location>
</feature>
<feature type="domain" description="ABC transporter" evidence="9">
    <location>
        <begin position="406"/>
        <end position="625"/>
    </location>
</feature>
<dbReference type="PROSITE" id="PS00211">
    <property type="entry name" value="ABC_TRANSPORTER_1"/>
    <property type="match status" value="2"/>
</dbReference>
<dbReference type="InterPro" id="IPR003593">
    <property type="entry name" value="AAA+_ATPase"/>
</dbReference>
<dbReference type="GeneID" id="114349539"/>
<evidence type="ECO:0000256" key="8">
    <source>
        <dbReference type="SAM" id="Phobius"/>
    </source>
</evidence>
<evidence type="ECO:0000259" key="10">
    <source>
        <dbReference type="PROSITE" id="PS50929"/>
    </source>
</evidence>
<dbReference type="CDD" id="cd03244">
    <property type="entry name" value="ABCC_MRP_domain2"/>
    <property type="match status" value="1"/>
</dbReference>
<dbReference type="InterPro" id="IPR036640">
    <property type="entry name" value="ABC1_TM_sf"/>
</dbReference>
<name>A0ABM5J0Q1_DIAVI</name>
<feature type="transmembrane region" description="Helical" evidence="8">
    <location>
        <begin position="679"/>
        <end position="698"/>
    </location>
</feature>
<dbReference type="InterPro" id="IPR050173">
    <property type="entry name" value="ABC_transporter_C-like"/>
</dbReference>
<reference evidence="11" key="1">
    <citation type="submission" date="2025-05" db="UniProtKB">
        <authorList>
            <consortium name="EnsemblMetazoa"/>
        </authorList>
    </citation>
    <scope>IDENTIFICATION</scope>
</reference>
<keyword evidence="6 8" id="KW-1133">Transmembrane helix</keyword>
<dbReference type="SMART" id="SM00382">
    <property type="entry name" value="AAA"/>
    <property type="match status" value="2"/>
</dbReference>
<feature type="transmembrane region" description="Helical" evidence="8">
    <location>
        <begin position="131"/>
        <end position="147"/>
    </location>
</feature>
<dbReference type="SUPFAM" id="SSF52540">
    <property type="entry name" value="P-loop containing nucleoside triphosphate hydrolases"/>
    <property type="match status" value="2"/>
</dbReference>
<feature type="domain" description="ABC transmembrane type-1" evidence="10">
    <location>
        <begin position="758"/>
        <end position="993"/>
    </location>
</feature>
<dbReference type="EnsemblMetazoa" id="XM_028299946.2">
    <property type="protein sequence ID" value="XP_028155747.2"/>
    <property type="gene ID" value="LOC114349539"/>
</dbReference>
<evidence type="ECO:0000256" key="2">
    <source>
        <dbReference type="ARBA" id="ARBA00022448"/>
    </source>
</evidence>
<dbReference type="Proteomes" id="UP001652700">
    <property type="component" value="Unplaced"/>
</dbReference>
<dbReference type="CDD" id="cd03250">
    <property type="entry name" value="ABCC_MRP_domain1"/>
    <property type="match status" value="1"/>
</dbReference>
<keyword evidence="7 8" id="KW-0472">Membrane</keyword>
<feature type="transmembrane region" description="Helical" evidence="8">
    <location>
        <begin position="357"/>
        <end position="377"/>
    </location>
</feature>
<evidence type="ECO:0000313" key="11">
    <source>
        <dbReference type="EnsemblMetazoa" id="XP_028155747.2"/>
    </source>
</evidence>
<dbReference type="InterPro" id="IPR044746">
    <property type="entry name" value="ABCC_6TM_D1"/>
</dbReference>
<dbReference type="CDD" id="cd18579">
    <property type="entry name" value="ABC_6TM_ABCC_D1"/>
    <property type="match status" value="1"/>
</dbReference>
<keyword evidence="5" id="KW-0067">ATP-binding</keyword>
<dbReference type="Gene3D" id="1.20.1560.10">
    <property type="entry name" value="ABC transporter type 1, transmembrane domain"/>
    <property type="match status" value="2"/>
</dbReference>
<evidence type="ECO:0008006" key="13">
    <source>
        <dbReference type="Google" id="ProtNLM"/>
    </source>
</evidence>
<dbReference type="SUPFAM" id="SSF90123">
    <property type="entry name" value="ABC transporter transmembrane region"/>
    <property type="match status" value="2"/>
</dbReference>
<dbReference type="CDD" id="cd18580">
    <property type="entry name" value="ABC_6TM_ABCC_D2"/>
    <property type="match status" value="1"/>
</dbReference>
<keyword evidence="12" id="KW-1185">Reference proteome</keyword>
<dbReference type="InterPro" id="IPR044726">
    <property type="entry name" value="ABCC_6TM_D2"/>
</dbReference>
<protein>
    <recommendedName>
        <fullName evidence="13">Multidrug resistance-associated protein lethal(2)03659</fullName>
    </recommendedName>
</protein>
<dbReference type="PANTHER" id="PTHR24223">
    <property type="entry name" value="ATP-BINDING CASSETTE SUB-FAMILY C"/>
    <property type="match status" value="1"/>
</dbReference>
<organism evidence="11 12">
    <name type="scientific">Diabrotica virgifera virgifera</name>
    <name type="common">western corn rootworm</name>
    <dbReference type="NCBI Taxonomy" id="50390"/>
    <lineage>
        <taxon>Eukaryota</taxon>
        <taxon>Metazoa</taxon>
        <taxon>Ecdysozoa</taxon>
        <taxon>Arthropoda</taxon>
        <taxon>Hexapoda</taxon>
        <taxon>Insecta</taxon>
        <taxon>Pterygota</taxon>
        <taxon>Neoptera</taxon>
        <taxon>Endopterygota</taxon>
        <taxon>Coleoptera</taxon>
        <taxon>Polyphaga</taxon>
        <taxon>Cucujiformia</taxon>
        <taxon>Chrysomeloidea</taxon>
        <taxon>Chrysomelidae</taxon>
        <taxon>Galerucinae</taxon>
        <taxon>Diabroticina</taxon>
        <taxon>Diabroticites</taxon>
        <taxon>Diabrotica</taxon>
    </lineage>
</organism>
<dbReference type="InterPro" id="IPR027417">
    <property type="entry name" value="P-loop_NTPase"/>
</dbReference>
<dbReference type="Pfam" id="PF00664">
    <property type="entry name" value="ABC_membrane"/>
    <property type="match status" value="2"/>
</dbReference>
<sequence length="1266" mass="143953">MDHCQRERRKPNPRETANIFSFLTFAYVGGLFRKAGKADLTEEDIFEVITNCKSKTCGDYLEQEWMNEKKLEKHPSLVRVLWNCYGLKYLLLGFIDFVVCTSRSIMTPYFISHLVGYFSPGQTTYTREDGYFYGYSYLIYICVDTVYNHQYLLWVQTLGMEVRTAFASLLYRKALRLSPVAVAETSLGNIVTLITRDVQSFVAVIFTINDLWIAITQTVIICYMLYSKIGIASFVGIGILLSSIPLQVLITTFIAKCRLAGCKKTDERLQLTQEILTTIKIIKMYTWENFFSRKVSQARKVEMKKLTLAFYLKRVLILNGILFTNLGFFMVILATIWTGVSTDTTVIFFVLSNFRYLRGWLGGAVPFGLGLGSEFVASFKRISKALNAEELNKDQHSEQLIEKPRVELDEISVQLKGEPVLDNVSFTITSGLTMITGAVGSGKSSILKVILKDLPLTKGFVETQGRISYASQDPWLFPSSIRQNILFGEPYNAQRYQEVVKACALLFDFNLFENGDETILTDNGQNLSKGQQARINLARAVYRNSDIYLLDDSLTALDASVQDHIFHECIQKFLKGKICVLVCQTASQIKEADNVIIMENGRIKDMGKPTARIIQQSYMIADQDDSIEKEVIHDSNQPTIEESSEKTGLIEAEQSTARTKIYKEQKKEGSVDWYVYKKFMIYGGGVFLILLNIVMRGFTQFTTTSADRLLTKWVDKKQAVMTIQNSIANISTEQFSYMNITLETAQAEEHTTFRFYYLCLLASSSLELLTTWLLLSFCKTASINIHKALVYQINNSVMRFFDTHLIGNILTRFSQDMMNIDESIAYNLDQFCRMLFSMGGILTLTIFINPAFAVCVIVVTIMLFWVRSCYLPAGRSMKRLEASSRSPMLGHLNATLEGLTTVRASNVQSILIEEYDRHLDLYTSANFTWYMSSRAFGFFVDMLSNFFLIFIIMDYLFFKRDITAGDIGLSLTQISQLSIVLTWGIRVFTELENHMTSLERVIEYTDIKTEKKDGTTVQNWPSTGSISYQNVYLAYGDSDSFVLKNLNFEIKPGEKIGVVGRTGAGKSSILATLFRLYEVKGKIIIDGVDIKTLALDYLRKNIVVIPQDPILFSGTIRSNLDPLNEFEDKDLWHTLERVGINTSIVSLEQPINSSIMNFSSGQKQLLCLARAILRKNKLVVMDEATANMDHETDRMLHKIISDNFADCTVLTIAHRLHSVLVCDKVMLLDRGEMKEFDQPQELLKNRNGMFYKMVKQAGLLNYLDSK</sequence>
<dbReference type="Gene3D" id="3.40.50.300">
    <property type="entry name" value="P-loop containing nucleotide triphosphate hydrolases"/>
    <property type="match status" value="2"/>
</dbReference>
<accession>A0ABM5J0Q1</accession>
<dbReference type="PANTHER" id="PTHR24223:SF448">
    <property type="entry name" value="FI20146P1-RELATED"/>
    <property type="match status" value="1"/>
</dbReference>
<evidence type="ECO:0000256" key="4">
    <source>
        <dbReference type="ARBA" id="ARBA00022741"/>
    </source>
</evidence>
<feature type="domain" description="ABC transmembrane type-1" evidence="10">
    <location>
        <begin position="104"/>
        <end position="373"/>
    </location>
</feature>
<dbReference type="Pfam" id="PF00005">
    <property type="entry name" value="ABC_tran"/>
    <property type="match status" value="2"/>
</dbReference>
<keyword evidence="2" id="KW-0813">Transport</keyword>
<dbReference type="PROSITE" id="PS50929">
    <property type="entry name" value="ABC_TM1F"/>
    <property type="match status" value="2"/>
</dbReference>
<feature type="transmembrane region" description="Helical" evidence="8">
    <location>
        <begin position="315"/>
        <end position="337"/>
    </location>
</feature>
<feature type="transmembrane region" description="Helical" evidence="8">
    <location>
        <begin position="841"/>
        <end position="866"/>
    </location>
</feature>
<evidence type="ECO:0000256" key="6">
    <source>
        <dbReference type="ARBA" id="ARBA00022989"/>
    </source>
</evidence>
<feature type="transmembrane region" description="Helical" evidence="8">
    <location>
        <begin position="936"/>
        <end position="958"/>
    </location>
</feature>
<dbReference type="InterPro" id="IPR017871">
    <property type="entry name" value="ABC_transporter-like_CS"/>
</dbReference>
<feature type="transmembrane region" description="Helical" evidence="8">
    <location>
        <begin position="89"/>
        <end position="111"/>
    </location>
</feature>